<accession>A0ABS1VG45</accession>
<name>A0ABS1VG45_9PROT</name>
<dbReference type="RefSeq" id="WP_202829132.1">
    <property type="nucleotide sequence ID" value="NZ_JAEUXJ010000037.1"/>
</dbReference>
<organism evidence="2 3">
    <name type="scientific">Belnapia mucosa</name>
    <dbReference type="NCBI Taxonomy" id="2804532"/>
    <lineage>
        <taxon>Bacteria</taxon>
        <taxon>Pseudomonadati</taxon>
        <taxon>Pseudomonadota</taxon>
        <taxon>Alphaproteobacteria</taxon>
        <taxon>Acetobacterales</taxon>
        <taxon>Roseomonadaceae</taxon>
        <taxon>Belnapia</taxon>
    </lineage>
</organism>
<dbReference type="EMBL" id="JAEUXJ010000037">
    <property type="protein sequence ID" value="MBL6459398.1"/>
    <property type="molecule type" value="Genomic_DNA"/>
</dbReference>
<comment type="caution">
    <text evidence="2">The sequence shown here is derived from an EMBL/GenBank/DDBJ whole genome shotgun (WGS) entry which is preliminary data.</text>
</comment>
<keyword evidence="3" id="KW-1185">Reference proteome</keyword>
<evidence type="ECO:0000313" key="3">
    <source>
        <dbReference type="Proteomes" id="UP000606490"/>
    </source>
</evidence>
<gene>
    <name evidence="2" type="ORF">JMJ55_29205</name>
</gene>
<feature type="region of interest" description="Disordered" evidence="1">
    <location>
        <begin position="1"/>
        <end position="34"/>
    </location>
</feature>
<evidence type="ECO:0000256" key="1">
    <source>
        <dbReference type="SAM" id="MobiDB-lite"/>
    </source>
</evidence>
<sequence length="64" mass="7115">MDAATAAAMSDPERNPAFRRRWQDVASPSPALGRPLAAQDDLELTGRELLEQWRRERAQRGGAP</sequence>
<evidence type="ECO:0000313" key="2">
    <source>
        <dbReference type="EMBL" id="MBL6459398.1"/>
    </source>
</evidence>
<dbReference type="Proteomes" id="UP000606490">
    <property type="component" value="Unassembled WGS sequence"/>
</dbReference>
<reference evidence="2 3" key="1">
    <citation type="submission" date="2021-01" db="EMBL/GenBank/DDBJ databases">
        <title>Belnapia mucosa sp. nov. and Belnapia arida sp. nov., isolated from the Tabernas Desert (Almeria, Spain).</title>
        <authorList>
            <person name="Molina-Menor E."/>
            <person name="Vidal-Verdu A."/>
            <person name="Calonge A."/>
            <person name="Satari L."/>
            <person name="Pereto Magraner J."/>
            <person name="Porcar Miralles M."/>
        </authorList>
    </citation>
    <scope>NUCLEOTIDE SEQUENCE [LARGE SCALE GENOMIC DNA]</scope>
    <source>
        <strain evidence="2 3">T6</strain>
    </source>
</reference>
<protein>
    <submittedName>
        <fullName evidence="2">Uncharacterized protein</fullName>
    </submittedName>
</protein>
<proteinExistence type="predicted"/>